<evidence type="ECO:0000256" key="3">
    <source>
        <dbReference type="ARBA" id="ARBA00022692"/>
    </source>
</evidence>
<evidence type="ECO:0000256" key="4">
    <source>
        <dbReference type="ARBA" id="ARBA00022989"/>
    </source>
</evidence>
<evidence type="ECO:0000256" key="6">
    <source>
        <dbReference type="SAM" id="Phobius"/>
    </source>
</evidence>
<dbReference type="GO" id="GO:0015658">
    <property type="term" value="F:branched-chain amino acid transmembrane transporter activity"/>
    <property type="evidence" value="ECO:0007669"/>
    <property type="project" value="InterPro"/>
</dbReference>
<dbReference type="Pfam" id="PF02653">
    <property type="entry name" value="BPD_transp_2"/>
    <property type="match status" value="1"/>
</dbReference>
<dbReference type="PANTHER" id="PTHR30482">
    <property type="entry name" value="HIGH-AFFINITY BRANCHED-CHAIN AMINO ACID TRANSPORT SYSTEM PERMEASE"/>
    <property type="match status" value="1"/>
</dbReference>
<proteinExistence type="predicted"/>
<feature type="transmembrane region" description="Helical" evidence="6">
    <location>
        <begin position="214"/>
        <end position="232"/>
    </location>
</feature>
<dbReference type="InterPro" id="IPR043428">
    <property type="entry name" value="LivM-like"/>
</dbReference>
<dbReference type="PANTHER" id="PTHR30482:SF10">
    <property type="entry name" value="HIGH-AFFINITY BRANCHED-CHAIN AMINO ACID TRANSPORT PROTEIN BRAE"/>
    <property type="match status" value="1"/>
</dbReference>
<keyword evidence="4 6" id="KW-1133">Transmembrane helix</keyword>
<dbReference type="InterPro" id="IPR001851">
    <property type="entry name" value="ABC_transp_permease"/>
</dbReference>
<feature type="transmembrane region" description="Helical" evidence="6">
    <location>
        <begin position="9"/>
        <end position="29"/>
    </location>
</feature>
<feature type="transmembrane region" description="Helical" evidence="6">
    <location>
        <begin position="87"/>
        <end position="106"/>
    </location>
</feature>
<feature type="transmembrane region" description="Helical" evidence="6">
    <location>
        <begin position="252"/>
        <end position="276"/>
    </location>
</feature>
<keyword evidence="8" id="KW-1185">Reference proteome</keyword>
<dbReference type="STRING" id="225004.SAMN02745152_01598"/>
<keyword evidence="2" id="KW-1003">Cell membrane</keyword>
<evidence type="ECO:0000256" key="5">
    <source>
        <dbReference type="ARBA" id="ARBA00023136"/>
    </source>
</evidence>
<feature type="transmembrane region" description="Helical" evidence="6">
    <location>
        <begin position="35"/>
        <end position="56"/>
    </location>
</feature>
<evidence type="ECO:0000256" key="2">
    <source>
        <dbReference type="ARBA" id="ARBA00022475"/>
    </source>
</evidence>
<dbReference type="CDD" id="cd06581">
    <property type="entry name" value="TM_PBP1_LivM_like"/>
    <property type="match status" value="1"/>
</dbReference>
<feature type="transmembrane region" description="Helical" evidence="6">
    <location>
        <begin position="118"/>
        <end position="139"/>
    </location>
</feature>
<comment type="subcellular location">
    <subcellularLocation>
        <location evidence="1">Cell membrane</location>
        <topology evidence="1">Multi-pass membrane protein</topology>
    </subcellularLocation>
</comment>
<accession>A0A1T4PHW6</accession>
<dbReference type="GO" id="GO:0005886">
    <property type="term" value="C:plasma membrane"/>
    <property type="evidence" value="ECO:0007669"/>
    <property type="project" value="UniProtKB-SubCell"/>
</dbReference>
<keyword evidence="5 6" id="KW-0472">Membrane</keyword>
<name>A0A1T4PHW6_9SPIR</name>
<dbReference type="AlphaFoldDB" id="A0A1T4PHW6"/>
<evidence type="ECO:0000256" key="1">
    <source>
        <dbReference type="ARBA" id="ARBA00004651"/>
    </source>
</evidence>
<organism evidence="7 8">
    <name type="scientific">Treponema berlinense</name>
    <dbReference type="NCBI Taxonomy" id="225004"/>
    <lineage>
        <taxon>Bacteria</taxon>
        <taxon>Pseudomonadati</taxon>
        <taxon>Spirochaetota</taxon>
        <taxon>Spirochaetia</taxon>
        <taxon>Spirochaetales</taxon>
        <taxon>Treponemataceae</taxon>
        <taxon>Treponema</taxon>
    </lineage>
</organism>
<gene>
    <name evidence="7" type="ORF">SAMN02745152_01598</name>
</gene>
<reference evidence="7 8" key="1">
    <citation type="submission" date="2017-02" db="EMBL/GenBank/DDBJ databases">
        <authorList>
            <person name="Peterson S.W."/>
        </authorList>
    </citation>
    <scope>NUCLEOTIDE SEQUENCE [LARGE SCALE GENOMIC DNA]</scope>
    <source>
        <strain evidence="7 8">ATCC BAA-909</strain>
    </source>
</reference>
<protein>
    <submittedName>
        <fullName evidence="7">Branched-chain amino acid transport system permease protein</fullName>
    </submittedName>
</protein>
<evidence type="ECO:0000313" key="7">
    <source>
        <dbReference type="EMBL" id="SJZ91123.1"/>
    </source>
</evidence>
<dbReference type="EMBL" id="FUXC01000009">
    <property type="protein sequence ID" value="SJZ91123.1"/>
    <property type="molecule type" value="Genomic_DNA"/>
</dbReference>
<feature type="transmembrane region" description="Helical" evidence="6">
    <location>
        <begin position="288"/>
        <end position="305"/>
    </location>
</feature>
<feature type="transmembrane region" description="Helical" evidence="6">
    <location>
        <begin position="159"/>
        <end position="180"/>
    </location>
</feature>
<evidence type="ECO:0000313" key="8">
    <source>
        <dbReference type="Proteomes" id="UP000190395"/>
    </source>
</evidence>
<dbReference type="Proteomes" id="UP000190395">
    <property type="component" value="Unassembled WGS sequence"/>
</dbReference>
<keyword evidence="3 6" id="KW-0812">Transmembrane</keyword>
<sequence length="344" mass="37014">MMNTKKSNFLIPGVVALAAIVIPFVLIRVGLIDAYTSQILTMGGINAVIAISVNMVTGIVGQLTLGQCAFEAIGAYSVIIFTQDVGLPLPVAMLVAPFLAAIFGFVIGFPTLKLEGDYLAIVTLAFGEIVRVVLVNLKAVTGGPNGKSFKYSFMRDDLFWGPAMSYLVSIGMLVILIVLLQNFLHSTYGRAIKAIREDEIAANSNGISVFKYKMIGFVIASFIGGLGGALYAPIVGFIKPDIASFNNSVNMLIYVVLGGMGSISGTVIAAFVLTAIQEALRFLGNYRLLFYPVVLIIVMLFRPQGLMGMKELSFVNGFFSLKSRFSKKAKNEVVDTKKNEGEAE</sequence>